<sequence length="20" mass="2142">MQRTAHSCTSAWSCDNAGDT</sequence>
<evidence type="ECO:0000313" key="5">
    <source>
        <dbReference type="EMBL" id="GKT30896.1"/>
    </source>
</evidence>
<evidence type="ECO:0000313" key="3">
    <source>
        <dbReference type="EMBL" id="GKT30893.1"/>
    </source>
</evidence>
<feature type="region of interest" description="Disordered" evidence="1">
    <location>
        <begin position="1"/>
        <end position="20"/>
    </location>
</feature>
<dbReference type="EMBL" id="BQXS01014602">
    <property type="protein sequence ID" value="GKT30920.1"/>
    <property type="molecule type" value="Genomic_DNA"/>
</dbReference>
<keyword evidence="12" id="KW-1185">Reference proteome</keyword>
<proteinExistence type="predicted"/>
<evidence type="ECO:0000313" key="4">
    <source>
        <dbReference type="EMBL" id="GKT30895.1"/>
    </source>
</evidence>
<dbReference type="EMBL" id="BQXS01014582">
    <property type="protein sequence ID" value="GKT30877.1"/>
    <property type="molecule type" value="Genomic_DNA"/>
</dbReference>
<evidence type="ECO:0000313" key="7">
    <source>
        <dbReference type="EMBL" id="GKT30903.1"/>
    </source>
</evidence>
<dbReference type="Proteomes" id="UP001057375">
    <property type="component" value="Unassembled WGS sequence"/>
</dbReference>
<dbReference type="EMBL" id="BQXS01014606">
    <property type="protein sequence ID" value="GKT30925.1"/>
    <property type="molecule type" value="Genomic_DNA"/>
</dbReference>
<evidence type="ECO:0000313" key="8">
    <source>
        <dbReference type="EMBL" id="GKT30906.1"/>
    </source>
</evidence>
<dbReference type="EMBL" id="BQXS01014591">
    <property type="protein sequence ID" value="GKT30896.1"/>
    <property type="molecule type" value="Genomic_DNA"/>
</dbReference>
<gene>
    <name evidence="2" type="ORF">ADUPG1_014439</name>
    <name evidence="3" type="ORF">ADUPG1_014444</name>
    <name evidence="4" type="ORF">ADUPG1_014445</name>
    <name evidence="5" type="ORF">ADUPG1_014446</name>
    <name evidence="6" type="ORF">ADUPG1_014448</name>
    <name evidence="7" type="ORF">ADUPG1_014449</name>
    <name evidence="8" type="ORF">ADUPG1_014451</name>
    <name evidence="9" type="ORF">ADUPG1_014455</name>
    <name evidence="10" type="ORF">ADUPG1_014457</name>
    <name evidence="11" type="ORF">ADUPG1_014458</name>
</gene>
<dbReference type="EMBL" id="BQXS01014594">
    <property type="protein sequence ID" value="GKT30903.1"/>
    <property type="molecule type" value="Genomic_DNA"/>
</dbReference>
<name>A0ABQ5KG50_9EUKA</name>
<dbReference type="EMBL" id="BQXS01014600">
    <property type="protein sequence ID" value="GKT30916.1"/>
    <property type="molecule type" value="Genomic_DNA"/>
</dbReference>
<evidence type="ECO:0000313" key="11">
    <source>
        <dbReference type="EMBL" id="GKT30925.1"/>
    </source>
</evidence>
<dbReference type="EMBL" id="BQXS01014589">
    <property type="protein sequence ID" value="GKT30893.1"/>
    <property type="molecule type" value="Genomic_DNA"/>
</dbReference>
<dbReference type="EMBL" id="BQXS01014596">
    <property type="protein sequence ID" value="GKT30906.1"/>
    <property type="molecule type" value="Genomic_DNA"/>
</dbReference>
<organism evidence="9 12">
    <name type="scientific">Aduncisulcus paluster</name>
    <dbReference type="NCBI Taxonomy" id="2918883"/>
    <lineage>
        <taxon>Eukaryota</taxon>
        <taxon>Metamonada</taxon>
        <taxon>Carpediemonas-like organisms</taxon>
        <taxon>Aduncisulcus</taxon>
    </lineage>
</organism>
<accession>A0ABQ5KG50</accession>
<feature type="non-terminal residue" evidence="9">
    <location>
        <position position="20"/>
    </location>
</feature>
<evidence type="ECO:0000313" key="10">
    <source>
        <dbReference type="EMBL" id="GKT30920.1"/>
    </source>
</evidence>
<comment type="caution">
    <text evidence="9">The sequence shown here is derived from an EMBL/GenBank/DDBJ whole genome shotgun (WGS) entry which is preliminary data.</text>
</comment>
<evidence type="ECO:0000313" key="9">
    <source>
        <dbReference type="EMBL" id="GKT30916.1"/>
    </source>
</evidence>
<evidence type="ECO:0000313" key="12">
    <source>
        <dbReference type="Proteomes" id="UP001057375"/>
    </source>
</evidence>
<protein>
    <submittedName>
        <fullName evidence="9">Uncharacterized protein</fullName>
    </submittedName>
</protein>
<evidence type="ECO:0000313" key="2">
    <source>
        <dbReference type="EMBL" id="GKT30877.1"/>
    </source>
</evidence>
<evidence type="ECO:0000256" key="1">
    <source>
        <dbReference type="SAM" id="MobiDB-lite"/>
    </source>
</evidence>
<evidence type="ECO:0000313" key="6">
    <source>
        <dbReference type="EMBL" id="GKT30900.1"/>
    </source>
</evidence>
<dbReference type="EMBL" id="BQXS01014593">
    <property type="protein sequence ID" value="GKT30900.1"/>
    <property type="molecule type" value="Genomic_DNA"/>
</dbReference>
<reference evidence="9" key="1">
    <citation type="submission" date="2022-03" db="EMBL/GenBank/DDBJ databases">
        <title>Draft genome sequence of Aduncisulcus paluster, a free-living microaerophilic Fornicata.</title>
        <authorList>
            <person name="Yuyama I."/>
            <person name="Kume K."/>
            <person name="Tamura T."/>
            <person name="Inagaki Y."/>
            <person name="Hashimoto T."/>
        </authorList>
    </citation>
    <scope>NUCLEOTIDE SEQUENCE</scope>
    <source>
        <strain evidence="9">NY0171</strain>
    </source>
</reference>
<dbReference type="EMBL" id="BQXS01014590">
    <property type="protein sequence ID" value="GKT30895.1"/>
    <property type="molecule type" value="Genomic_DNA"/>
</dbReference>